<dbReference type="PROSITE" id="PS50944">
    <property type="entry name" value="HTH_DTXR"/>
    <property type="match status" value="1"/>
</dbReference>
<dbReference type="InterPro" id="IPR001367">
    <property type="entry name" value="Fe_dep_repressor"/>
</dbReference>
<keyword evidence="7" id="KW-1185">Reference proteome</keyword>
<evidence type="ECO:0000313" key="6">
    <source>
        <dbReference type="EMBL" id="KXL52030.1"/>
    </source>
</evidence>
<proteinExistence type="inferred from homology"/>
<dbReference type="EMBL" id="LRVM01000011">
    <property type="protein sequence ID" value="KXL52030.1"/>
    <property type="molecule type" value="Genomic_DNA"/>
</dbReference>
<sequence length="127" mass="14164">MKVQESMEDYLETILLLEKQTGYVRSIDIATALGFSKPSISNAMKKLKSNGYIDMEDRGSIKLTEKGKSVAMGTYERHCVISQILMGFGVSKETALEDACRIEHVISNETFEGMKEFLKSNPSNSSK</sequence>
<protein>
    <submittedName>
        <fullName evidence="6">Transcriptional regulator MntR</fullName>
    </submittedName>
</protein>
<dbReference type="OrthoDB" id="9794394at2"/>
<dbReference type="InterPro" id="IPR036388">
    <property type="entry name" value="WH-like_DNA-bd_sf"/>
</dbReference>
<keyword evidence="2" id="KW-0805">Transcription regulation</keyword>
<dbReference type="AlphaFoldDB" id="A0A136WC09"/>
<dbReference type="SUPFAM" id="SSF47979">
    <property type="entry name" value="Iron-dependent repressor protein, dimerization domain"/>
    <property type="match status" value="1"/>
</dbReference>
<dbReference type="InterPro" id="IPR036421">
    <property type="entry name" value="Fe_dep_repressor_sf"/>
</dbReference>
<dbReference type="PANTHER" id="PTHR33238">
    <property type="entry name" value="IRON (METAL) DEPENDENT REPRESSOR, DTXR FAMILY"/>
    <property type="match status" value="1"/>
</dbReference>
<dbReference type="GO" id="GO:0046914">
    <property type="term" value="F:transition metal ion binding"/>
    <property type="evidence" value="ECO:0007669"/>
    <property type="project" value="InterPro"/>
</dbReference>
<dbReference type="RefSeq" id="WP_066089868.1">
    <property type="nucleotide sequence ID" value="NZ_LRVM01000011.1"/>
</dbReference>
<dbReference type="Gene3D" id="1.10.10.10">
    <property type="entry name" value="Winged helix-like DNA-binding domain superfamily/Winged helix DNA-binding domain"/>
    <property type="match status" value="1"/>
</dbReference>
<evidence type="ECO:0000256" key="1">
    <source>
        <dbReference type="ARBA" id="ARBA00007871"/>
    </source>
</evidence>
<dbReference type="SUPFAM" id="SSF46785">
    <property type="entry name" value="Winged helix' DNA-binding domain"/>
    <property type="match status" value="1"/>
</dbReference>
<dbReference type="GO" id="GO:0046983">
    <property type="term" value="F:protein dimerization activity"/>
    <property type="evidence" value="ECO:0007669"/>
    <property type="project" value="InterPro"/>
</dbReference>
<accession>A0A136WC09</accession>
<name>A0A136WC09_9FIRM</name>
<dbReference type="Gene3D" id="1.10.60.10">
    <property type="entry name" value="Iron dependent repressor, metal binding and dimerisation domain"/>
    <property type="match status" value="1"/>
</dbReference>
<dbReference type="InterPro" id="IPR050536">
    <property type="entry name" value="DtxR_MntR_Metal-Reg"/>
</dbReference>
<dbReference type="SMART" id="SM00529">
    <property type="entry name" value="HTH_DTXR"/>
    <property type="match status" value="1"/>
</dbReference>
<evidence type="ECO:0000256" key="4">
    <source>
        <dbReference type="ARBA" id="ARBA00023163"/>
    </source>
</evidence>
<dbReference type="PANTHER" id="PTHR33238:SF7">
    <property type="entry name" value="IRON-DEPENDENT TRANSCRIPTIONAL REGULATOR"/>
    <property type="match status" value="1"/>
</dbReference>
<dbReference type="InterPro" id="IPR036390">
    <property type="entry name" value="WH_DNA-bd_sf"/>
</dbReference>
<dbReference type="GO" id="GO:0003677">
    <property type="term" value="F:DNA binding"/>
    <property type="evidence" value="ECO:0007669"/>
    <property type="project" value="UniProtKB-KW"/>
</dbReference>
<evidence type="ECO:0000259" key="5">
    <source>
        <dbReference type="PROSITE" id="PS50944"/>
    </source>
</evidence>
<comment type="caution">
    <text evidence="6">The sequence shown here is derived from an EMBL/GenBank/DDBJ whole genome shotgun (WGS) entry which is preliminary data.</text>
</comment>
<dbReference type="Proteomes" id="UP000070539">
    <property type="component" value="Unassembled WGS sequence"/>
</dbReference>
<dbReference type="Pfam" id="PF01325">
    <property type="entry name" value="Fe_dep_repress"/>
    <property type="match status" value="1"/>
</dbReference>
<dbReference type="GO" id="GO:0003700">
    <property type="term" value="F:DNA-binding transcription factor activity"/>
    <property type="evidence" value="ECO:0007669"/>
    <property type="project" value="InterPro"/>
</dbReference>
<gene>
    <name evidence="6" type="primary">mntR_5</name>
    <name evidence="6" type="ORF">CLNEO_25460</name>
</gene>
<keyword evidence="4" id="KW-0804">Transcription</keyword>
<dbReference type="Pfam" id="PF02742">
    <property type="entry name" value="Fe_dep_repr_C"/>
    <property type="match status" value="1"/>
</dbReference>
<dbReference type="InterPro" id="IPR022687">
    <property type="entry name" value="HTH_DTXR"/>
</dbReference>
<evidence type="ECO:0000313" key="7">
    <source>
        <dbReference type="Proteomes" id="UP000070539"/>
    </source>
</evidence>
<reference evidence="6 7" key="1">
    <citation type="submission" date="2016-01" db="EMBL/GenBank/DDBJ databases">
        <title>Genome sequence of Clostridium neopropionicum X4, DSM-3847.</title>
        <authorList>
            <person name="Poehlein A."/>
            <person name="Beck M.H."/>
            <person name="Bengelsdorf F.R."/>
            <person name="Daniel R."/>
            <person name="Duerre P."/>
        </authorList>
    </citation>
    <scope>NUCLEOTIDE SEQUENCE [LARGE SCALE GENOMIC DNA]</scope>
    <source>
        <strain evidence="6 7">DSM-3847</strain>
    </source>
</reference>
<evidence type="ECO:0000256" key="3">
    <source>
        <dbReference type="ARBA" id="ARBA00023125"/>
    </source>
</evidence>
<feature type="domain" description="HTH dtxR-type" evidence="5">
    <location>
        <begin position="1"/>
        <end position="64"/>
    </location>
</feature>
<comment type="similarity">
    <text evidence="1">Belongs to the DtxR/MntR family.</text>
</comment>
<organism evidence="6 7">
    <name type="scientific">Anaerotignum neopropionicum</name>
    <dbReference type="NCBI Taxonomy" id="36847"/>
    <lineage>
        <taxon>Bacteria</taxon>
        <taxon>Bacillati</taxon>
        <taxon>Bacillota</taxon>
        <taxon>Clostridia</taxon>
        <taxon>Lachnospirales</taxon>
        <taxon>Anaerotignaceae</taxon>
        <taxon>Anaerotignum</taxon>
    </lineage>
</organism>
<keyword evidence="3" id="KW-0238">DNA-binding</keyword>
<evidence type="ECO:0000256" key="2">
    <source>
        <dbReference type="ARBA" id="ARBA00023015"/>
    </source>
</evidence>
<dbReference type="PATRIC" id="fig|36847.3.peg.2979"/>
<dbReference type="InterPro" id="IPR022689">
    <property type="entry name" value="Iron_dep_repressor"/>
</dbReference>